<feature type="transmembrane region" description="Helical" evidence="1">
    <location>
        <begin position="78"/>
        <end position="97"/>
    </location>
</feature>
<dbReference type="Pfam" id="PF06993">
    <property type="entry name" value="DUF1304"/>
    <property type="match status" value="1"/>
</dbReference>
<keyword evidence="1" id="KW-0472">Membrane</keyword>
<gene>
    <name evidence="2" type="ORF">SAMN05444267_1004102</name>
</gene>
<dbReference type="Proteomes" id="UP000184364">
    <property type="component" value="Unassembled WGS sequence"/>
</dbReference>
<evidence type="ECO:0000313" key="2">
    <source>
        <dbReference type="EMBL" id="SHK47157.1"/>
    </source>
</evidence>
<dbReference type="STRING" id="1302687.SAMN05444267_1004102"/>
<dbReference type="PANTHER" id="PTHR38446:SF1">
    <property type="entry name" value="BLL0914 PROTEIN"/>
    <property type="match status" value="1"/>
</dbReference>
<feature type="transmembrane region" description="Helical" evidence="1">
    <location>
        <begin position="55"/>
        <end position="71"/>
    </location>
</feature>
<evidence type="ECO:0000256" key="1">
    <source>
        <dbReference type="SAM" id="Phobius"/>
    </source>
</evidence>
<sequence length="131" mass="14536">MDIIAKILITLVAIEHIYILWMEMFAWETKGKKVFKAALPAEMFKPTKGLAANQGLYNGFLAAGLIWSLFIEDPKWQTNVSLFFLSCVAIAGIYGAISATKKIFFVQALPAILAIIAVVLSAFFNFMHTLC</sequence>
<dbReference type="AlphaFoldDB" id="A0A1M6SRA1"/>
<evidence type="ECO:0000313" key="3">
    <source>
        <dbReference type="Proteomes" id="UP000184364"/>
    </source>
</evidence>
<feature type="transmembrane region" description="Helical" evidence="1">
    <location>
        <begin position="7"/>
        <end position="27"/>
    </location>
</feature>
<keyword evidence="1" id="KW-0812">Transmembrane</keyword>
<dbReference type="RefSeq" id="WP_073291021.1">
    <property type="nucleotide sequence ID" value="NZ_FRAV01000004.1"/>
</dbReference>
<name>A0A1M6SRA1_9FLAO</name>
<keyword evidence="3" id="KW-1185">Reference proteome</keyword>
<accession>A0A1M6SRA1</accession>
<dbReference type="EMBL" id="FRAV01000004">
    <property type="protein sequence ID" value="SHK47157.1"/>
    <property type="molecule type" value="Genomic_DNA"/>
</dbReference>
<proteinExistence type="predicted"/>
<dbReference type="PANTHER" id="PTHR38446">
    <property type="entry name" value="BLL0914 PROTEIN"/>
    <property type="match status" value="1"/>
</dbReference>
<organism evidence="2 3">
    <name type="scientific">Chryseobacterium polytrichastri</name>
    <dbReference type="NCBI Taxonomy" id="1302687"/>
    <lineage>
        <taxon>Bacteria</taxon>
        <taxon>Pseudomonadati</taxon>
        <taxon>Bacteroidota</taxon>
        <taxon>Flavobacteriia</taxon>
        <taxon>Flavobacteriales</taxon>
        <taxon>Weeksellaceae</taxon>
        <taxon>Chryseobacterium group</taxon>
        <taxon>Chryseobacterium</taxon>
    </lineage>
</organism>
<keyword evidence="1" id="KW-1133">Transmembrane helix</keyword>
<dbReference type="InterPro" id="IPR009732">
    <property type="entry name" value="DUF1304"/>
</dbReference>
<dbReference type="OrthoDB" id="9803832at2"/>
<feature type="transmembrane region" description="Helical" evidence="1">
    <location>
        <begin position="103"/>
        <end position="126"/>
    </location>
</feature>
<protein>
    <submittedName>
        <fullName evidence="2">Putative membrane protein</fullName>
    </submittedName>
</protein>
<reference evidence="3" key="1">
    <citation type="submission" date="2016-11" db="EMBL/GenBank/DDBJ databases">
        <authorList>
            <person name="Varghese N."/>
            <person name="Submissions S."/>
        </authorList>
    </citation>
    <scope>NUCLEOTIDE SEQUENCE [LARGE SCALE GENOMIC DNA]</scope>
    <source>
        <strain evidence="3">DSM 26899</strain>
    </source>
</reference>